<dbReference type="AlphaFoldDB" id="A0A812LK73"/>
<name>A0A812LK73_9DINO</name>
<dbReference type="Proteomes" id="UP000604046">
    <property type="component" value="Unassembled WGS sequence"/>
</dbReference>
<dbReference type="EMBL" id="CAJNDS010001112">
    <property type="protein sequence ID" value="CAE7247614.1"/>
    <property type="molecule type" value="Genomic_DNA"/>
</dbReference>
<accession>A0A812LK73</accession>
<protein>
    <submittedName>
        <fullName evidence="1">Uncharacterized protein</fullName>
    </submittedName>
</protein>
<sequence length="243" mass="26428">MQPDGEPRFERVGILGVPVAREASDLLGDRSQKPQKPTRQLAEGSFQVAVKSALTGKLLAVESADCITTALELSLLVQARHQLACRPLLLLDDEVLNPLLRLEQVGVEAGSQLLAVLTEPAAFCIAGLPEVGWSDHKALCKDLNHLLRYYIHTTPPVAPYLPCLPSGRTQRFIIVTLSDMDEVQHLVRNINGRAATLCGTVSTLMAFEVSDANAILGEGLHDLRLAISKEAKAWRQAVQSKLD</sequence>
<organism evidence="1 2">
    <name type="scientific">Symbiodinium natans</name>
    <dbReference type="NCBI Taxonomy" id="878477"/>
    <lineage>
        <taxon>Eukaryota</taxon>
        <taxon>Sar</taxon>
        <taxon>Alveolata</taxon>
        <taxon>Dinophyceae</taxon>
        <taxon>Suessiales</taxon>
        <taxon>Symbiodiniaceae</taxon>
        <taxon>Symbiodinium</taxon>
    </lineage>
</organism>
<dbReference type="OrthoDB" id="414375at2759"/>
<comment type="caution">
    <text evidence="1">The sequence shown here is derived from an EMBL/GenBank/DDBJ whole genome shotgun (WGS) entry which is preliminary data.</text>
</comment>
<evidence type="ECO:0000313" key="1">
    <source>
        <dbReference type="EMBL" id="CAE7247614.1"/>
    </source>
</evidence>
<gene>
    <name evidence="1" type="ORF">SNAT2548_LOCUS11895</name>
</gene>
<proteinExistence type="predicted"/>
<keyword evidence="2" id="KW-1185">Reference proteome</keyword>
<reference evidence="1" key="1">
    <citation type="submission" date="2021-02" db="EMBL/GenBank/DDBJ databases">
        <authorList>
            <person name="Dougan E. K."/>
            <person name="Rhodes N."/>
            <person name="Thang M."/>
            <person name="Chan C."/>
        </authorList>
    </citation>
    <scope>NUCLEOTIDE SEQUENCE</scope>
</reference>
<evidence type="ECO:0000313" key="2">
    <source>
        <dbReference type="Proteomes" id="UP000604046"/>
    </source>
</evidence>